<accession>A0ABW2XHT5</accession>
<gene>
    <name evidence="1" type="ORF">ACFQZM_16105</name>
</gene>
<sequence length="69" mass="7712">MQGLPPEALDLLVRLMVRVCEDPFDRVISLPTGKDPHERMAELGEAGFVTFIVDEDAGLVRVYDLVWIG</sequence>
<proteinExistence type="predicted"/>
<dbReference type="Proteomes" id="UP001597063">
    <property type="component" value="Unassembled WGS sequence"/>
</dbReference>
<protein>
    <submittedName>
        <fullName evidence="1">Uncharacterized protein</fullName>
    </submittedName>
</protein>
<organism evidence="1 2">
    <name type="scientific">Actinomadura fibrosa</name>
    <dbReference type="NCBI Taxonomy" id="111802"/>
    <lineage>
        <taxon>Bacteria</taxon>
        <taxon>Bacillati</taxon>
        <taxon>Actinomycetota</taxon>
        <taxon>Actinomycetes</taxon>
        <taxon>Streptosporangiales</taxon>
        <taxon>Thermomonosporaceae</taxon>
        <taxon>Actinomadura</taxon>
    </lineage>
</organism>
<reference evidence="2" key="1">
    <citation type="journal article" date="2019" name="Int. J. Syst. Evol. Microbiol.">
        <title>The Global Catalogue of Microorganisms (GCM) 10K type strain sequencing project: providing services to taxonomists for standard genome sequencing and annotation.</title>
        <authorList>
            <consortium name="The Broad Institute Genomics Platform"/>
            <consortium name="The Broad Institute Genome Sequencing Center for Infectious Disease"/>
            <person name="Wu L."/>
            <person name="Ma J."/>
        </authorList>
    </citation>
    <scope>NUCLEOTIDE SEQUENCE [LARGE SCALE GENOMIC DNA]</scope>
    <source>
        <strain evidence="2">JCM 9371</strain>
    </source>
</reference>
<comment type="caution">
    <text evidence="1">The sequence shown here is derived from an EMBL/GenBank/DDBJ whole genome shotgun (WGS) entry which is preliminary data.</text>
</comment>
<keyword evidence="2" id="KW-1185">Reference proteome</keyword>
<name>A0ABW2XHT5_9ACTN</name>
<dbReference type="EMBL" id="JBHTGP010000007">
    <property type="protein sequence ID" value="MFD0686028.1"/>
    <property type="molecule type" value="Genomic_DNA"/>
</dbReference>
<evidence type="ECO:0000313" key="2">
    <source>
        <dbReference type="Proteomes" id="UP001597063"/>
    </source>
</evidence>
<evidence type="ECO:0000313" key="1">
    <source>
        <dbReference type="EMBL" id="MFD0686028.1"/>
    </source>
</evidence>
<dbReference type="RefSeq" id="WP_131755637.1">
    <property type="nucleotide sequence ID" value="NZ_CAACUY010000007.1"/>
</dbReference>